<accession>E4Z1P6</accession>
<dbReference type="InterPro" id="IPR027417">
    <property type="entry name" value="P-loop_NTPase"/>
</dbReference>
<evidence type="ECO:0000313" key="4">
    <source>
        <dbReference type="EMBL" id="CBY41624.1"/>
    </source>
</evidence>
<dbReference type="Proteomes" id="UP000011014">
    <property type="component" value="Unassembled WGS sequence"/>
</dbReference>
<feature type="transmembrane region" description="Helical" evidence="2">
    <location>
        <begin position="35"/>
        <end position="53"/>
    </location>
</feature>
<sequence>MIADDCLKIKKEEHKREKSRAVLVKIMTKKHLQNLVLKFFIVLAGVLLVHQFVQLSRNTDFILSETLGLRKISVKRVKKEQQKNVILLLTGYRTGSTLLGEMFSHHEEAFYMFEPDHVKLWDPSTQVNWLMQYFNCGFSGLSTSEIENKAVDWSAHRDFVFAHKSARLCKPPFCQVDYSNDPSKCMRCPKVDIALARQTCKRLTPVIKTVRTKDMDKLKAGFIENKLNAKVVINVRDPRAVLNSRKQLKELALVNVESIQNYCNYKVAQKRRVETDPWYAERTIFVKYEELALNAARETAKVYDYMDFKQSLRNGIYCFYQVIVLIIYYFIYIYILFMTLIYFFKQLKMLKSAKKIMVQLTHANHGNDPYGTLRNASKTVDAWRSNLNSEEITLLKQIEEVCEKMMEIFKYEPI</sequence>
<dbReference type="GO" id="GO:0001517">
    <property type="term" value="F:N-acetylglucosamine 6-O-sulfotransferase activity"/>
    <property type="evidence" value="ECO:0007669"/>
    <property type="project" value="TreeGrafter"/>
</dbReference>
<feature type="transmembrane region" description="Helical" evidence="2">
    <location>
        <begin position="319"/>
        <end position="344"/>
    </location>
</feature>
<keyword evidence="2" id="KW-0472">Membrane</keyword>
<dbReference type="PANTHER" id="PTHR10704">
    <property type="entry name" value="CARBOHYDRATE SULFOTRANSFERASE"/>
    <property type="match status" value="1"/>
</dbReference>
<dbReference type="EC" id="2.8.2.-" evidence="1"/>
<proteinExistence type="inferred from homology"/>
<dbReference type="PANTHER" id="PTHR10704:SF71">
    <property type="entry name" value="CARBOHYDRATE SULFOTRANSFERASE 1-LIKE"/>
    <property type="match status" value="1"/>
</dbReference>
<dbReference type="EMBL" id="FN656538">
    <property type="protein sequence ID" value="CBY41624.1"/>
    <property type="molecule type" value="Genomic_DNA"/>
</dbReference>
<dbReference type="Pfam" id="PF00685">
    <property type="entry name" value="Sulfotransfer_1"/>
    <property type="match status" value="1"/>
</dbReference>
<dbReference type="GO" id="GO:0006044">
    <property type="term" value="P:N-acetylglucosamine metabolic process"/>
    <property type="evidence" value="ECO:0007669"/>
    <property type="project" value="TreeGrafter"/>
</dbReference>
<dbReference type="GO" id="GO:0006790">
    <property type="term" value="P:sulfur compound metabolic process"/>
    <property type="evidence" value="ECO:0007669"/>
    <property type="project" value="TreeGrafter"/>
</dbReference>
<dbReference type="InterPro" id="IPR051135">
    <property type="entry name" value="Gal/GlcNAc/GalNAc_ST"/>
</dbReference>
<dbReference type="SUPFAM" id="SSF52540">
    <property type="entry name" value="P-loop containing nucleoside triphosphate hydrolases"/>
    <property type="match status" value="1"/>
</dbReference>
<dbReference type="Gene3D" id="3.40.50.300">
    <property type="entry name" value="P-loop containing nucleotide triphosphate hydrolases"/>
    <property type="match status" value="1"/>
</dbReference>
<reference evidence="4" key="1">
    <citation type="journal article" date="2010" name="Science">
        <title>Plasticity of animal genome architecture unmasked by rapid evolution of a pelagic tunicate.</title>
        <authorList>
            <person name="Denoeud F."/>
            <person name="Henriet S."/>
            <person name="Mungpakdee S."/>
            <person name="Aury J.M."/>
            <person name="Da Silva C."/>
            <person name="Brinkmann H."/>
            <person name="Mikhaleva J."/>
            <person name="Olsen L.C."/>
            <person name="Jubin C."/>
            <person name="Canestro C."/>
            <person name="Bouquet J.M."/>
            <person name="Danks G."/>
            <person name="Poulain J."/>
            <person name="Campsteijn C."/>
            <person name="Adamski M."/>
            <person name="Cross I."/>
            <person name="Yadetie F."/>
            <person name="Muffato M."/>
            <person name="Louis A."/>
            <person name="Butcher S."/>
            <person name="Tsagkogeorga G."/>
            <person name="Konrad A."/>
            <person name="Singh S."/>
            <person name="Jensen M.F."/>
            <person name="Cong E.H."/>
            <person name="Eikeseth-Otteraa H."/>
            <person name="Noel B."/>
            <person name="Anthouard V."/>
            <person name="Porcel B.M."/>
            <person name="Kachouri-Lafond R."/>
            <person name="Nishino A."/>
            <person name="Ugolini M."/>
            <person name="Chourrout P."/>
            <person name="Nishida H."/>
            <person name="Aasland R."/>
            <person name="Huzurbazar S."/>
            <person name="Westhof E."/>
            <person name="Delsuc F."/>
            <person name="Lehrach H."/>
            <person name="Reinhardt R."/>
            <person name="Weissenbach J."/>
            <person name="Roy S.W."/>
            <person name="Artiguenave F."/>
            <person name="Postlethwait J.H."/>
            <person name="Manak J.R."/>
            <person name="Thompson E.M."/>
            <person name="Jaillon O."/>
            <person name="Du Pasquier L."/>
            <person name="Boudinot P."/>
            <person name="Liberles D.A."/>
            <person name="Volff J.N."/>
            <person name="Philippe H."/>
            <person name="Lenhard B."/>
            <person name="Roest Crollius H."/>
            <person name="Wincker P."/>
            <person name="Chourrout D."/>
        </authorList>
    </citation>
    <scope>NUCLEOTIDE SEQUENCE [LARGE SCALE GENOMIC DNA]</scope>
</reference>
<evidence type="ECO:0000256" key="2">
    <source>
        <dbReference type="SAM" id="Phobius"/>
    </source>
</evidence>
<keyword evidence="2" id="KW-1133">Transmembrane helix</keyword>
<gene>
    <name evidence="4" type="ORF">GSOID_T00023709001</name>
</gene>
<keyword evidence="1" id="KW-0808">Transferase</keyword>
<keyword evidence="2" id="KW-0812">Transmembrane</keyword>
<feature type="domain" description="Sulfotransferase" evidence="3">
    <location>
        <begin position="86"/>
        <end position="309"/>
    </location>
</feature>
<comment type="similarity">
    <text evidence="1">Belongs to the sulfotransferase 1 family.</text>
</comment>
<name>E4Z1P6_OIKDI</name>
<dbReference type="AlphaFoldDB" id="E4Z1P6"/>
<dbReference type="InterPro" id="IPR000863">
    <property type="entry name" value="Sulfotransferase_dom"/>
</dbReference>
<evidence type="ECO:0000259" key="3">
    <source>
        <dbReference type="Pfam" id="PF00685"/>
    </source>
</evidence>
<protein>
    <recommendedName>
        <fullName evidence="1">Sulfotransferase</fullName>
        <ecNumber evidence="1">2.8.2.-</ecNumber>
    </recommendedName>
</protein>
<organism evidence="4">
    <name type="scientific">Oikopleura dioica</name>
    <name type="common">Tunicate</name>
    <dbReference type="NCBI Taxonomy" id="34765"/>
    <lineage>
        <taxon>Eukaryota</taxon>
        <taxon>Metazoa</taxon>
        <taxon>Chordata</taxon>
        <taxon>Tunicata</taxon>
        <taxon>Appendicularia</taxon>
        <taxon>Copelata</taxon>
        <taxon>Oikopleuridae</taxon>
        <taxon>Oikopleura</taxon>
    </lineage>
</organism>
<evidence type="ECO:0000256" key="1">
    <source>
        <dbReference type="RuleBase" id="RU361155"/>
    </source>
</evidence>